<name>A0AA39Y4U7_9PEZI</name>
<keyword evidence="2" id="KW-1185">Reference proteome</keyword>
<sequence length="209" mass="23310">MTCPSSNFELLEMDGPARITLTKPSRQSRAVAARAVSRDIATERRCSQPLVDVARGPKHWLAVLPSQPHSRCGSDGQCSTFAAGQRVSFSLEGHGRDRYFRDGFNSTYQLSRAHKERRCYGCCHQQTAASLMNGLRAKLRVWFRTRNPPTPRCQLIRSASAVAALQQATWRPCSLSTRSSFAMAKDGGQLEFPVFTRAVAVQVWLLPLR</sequence>
<proteinExistence type="predicted"/>
<reference evidence="1" key="1">
    <citation type="submission" date="2023-06" db="EMBL/GenBank/DDBJ databases">
        <title>Genome-scale phylogeny and comparative genomics of the fungal order Sordariales.</title>
        <authorList>
            <consortium name="Lawrence Berkeley National Laboratory"/>
            <person name="Hensen N."/>
            <person name="Bonometti L."/>
            <person name="Westerberg I."/>
            <person name="Brannstrom I.O."/>
            <person name="Guillou S."/>
            <person name="Cros-Aarteil S."/>
            <person name="Calhoun S."/>
            <person name="Haridas S."/>
            <person name="Kuo A."/>
            <person name="Mondo S."/>
            <person name="Pangilinan J."/>
            <person name="Riley R."/>
            <person name="Labutti K."/>
            <person name="Andreopoulos B."/>
            <person name="Lipzen A."/>
            <person name="Chen C."/>
            <person name="Yanf M."/>
            <person name="Daum C."/>
            <person name="Ng V."/>
            <person name="Clum A."/>
            <person name="Steindorff A."/>
            <person name="Ohm R."/>
            <person name="Martin F."/>
            <person name="Silar P."/>
            <person name="Natvig D."/>
            <person name="Lalanne C."/>
            <person name="Gautier V."/>
            <person name="Ament-Velasquez S.L."/>
            <person name="Kruys A."/>
            <person name="Hutchinson M.I."/>
            <person name="Powell A.J."/>
            <person name="Barry K."/>
            <person name="Miller A.N."/>
            <person name="Grigoriev I.V."/>
            <person name="Debuchy R."/>
            <person name="Gladieux P."/>
            <person name="Thoren M.H."/>
            <person name="Johannesson H."/>
        </authorList>
    </citation>
    <scope>NUCLEOTIDE SEQUENCE</scope>
    <source>
        <strain evidence="1">SMH2532-1</strain>
    </source>
</reference>
<gene>
    <name evidence="1" type="ORF">B0T16DRAFT_412318</name>
</gene>
<evidence type="ECO:0000313" key="1">
    <source>
        <dbReference type="EMBL" id="KAK0645963.1"/>
    </source>
</evidence>
<protein>
    <submittedName>
        <fullName evidence="1">Uncharacterized protein</fullName>
    </submittedName>
</protein>
<dbReference type="AlphaFoldDB" id="A0AA39Y4U7"/>
<evidence type="ECO:0000313" key="2">
    <source>
        <dbReference type="Proteomes" id="UP001174936"/>
    </source>
</evidence>
<organism evidence="1 2">
    <name type="scientific">Cercophora newfieldiana</name>
    <dbReference type="NCBI Taxonomy" id="92897"/>
    <lineage>
        <taxon>Eukaryota</taxon>
        <taxon>Fungi</taxon>
        <taxon>Dikarya</taxon>
        <taxon>Ascomycota</taxon>
        <taxon>Pezizomycotina</taxon>
        <taxon>Sordariomycetes</taxon>
        <taxon>Sordariomycetidae</taxon>
        <taxon>Sordariales</taxon>
        <taxon>Lasiosphaeriaceae</taxon>
        <taxon>Cercophora</taxon>
    </lineage>
</organism>
<dbReference type="Proteomes" id="UP001174936">
    <property type="component" value="Unassembled WGS sequence"/>
</dbReference>
<accession>A0AA39Y4U7</accession>
<comment type="caution">
    <text evidence="1">The sequence shown here is derived from an EMBL/GenBank/DDBJ whole genome shotgun (WGS) entry which is preliminary data.</text>
</comment>
<dbReference type="EMBL" id="JAULSV010000004">
    <property type="protein sequence ID" value="KAK0645963.1"/>
    <property type="molecule type" value="Genomic_DNA"/>
</dbReference>